<comment type="subcellular location">
    <subcellularLocation>
        <location evidence="1">Cell membrane</location>
        <topology evidence="1">Multi-pass membrane protein</topology>
    </subcellularLocation>
</comment>
<name>A0AAU7XCJ0_9HYPH</name>
<feature type="transmembrane region" description="Helical" evidence="7">
    <location>
        <begin position="138"/>
        <end position="163"/>
    </location>
</feature>
<dbReference type="GO" id="GO:0022857">
    <property type="term" value="F:transmembrane transporter activity"/>
    <property type="evidence" value="ECO:0007669"/>
    <property type="project" value="InterPro"/>
</dbReference>
<proteinExistence type="predicted"/>
<evidence type="ECO:0000256" key="6">
    <source>
        <dbReference type="ARBA" id="ARBA00023136"/>
    </source>
</evidence>
<dbReference type="CDD" id="cd06173">
    <property type="entry name" value="MFS_MefA_like"/>
    <property type="match status" value="1"/>
</dbReference>
<dbReference type="AlphaFoldDB" id="A0AAU7XCJ0"/>
<dbReference type="Pfam" id="PF07690">
    <property type="entry name" value="MFS_1"/>
    <property type="match status" value="1"/>
</dbReference>
<evidence type="ECO:0000256" key="5">
    <source>
        <dbReference type="ARBA" id="ARBA00022989"/>
    </source>
</evidence>
<organism evidence="8">
    <name type="scientific">Methyloraptor flagellatus</name>
    <dbReference type="NCBI Taxonomy" id="3162530"/>
    <lineage>
        <taxon>Bacteria</taxon>
        <taxon>Pseudomonadati</taxon>
        <taxon>Pseudomonadota</taxon>
        <taxon>Alphaproteobacteria</taxon>
        <taxon>Hyphomicrobiales</taxon>
        <taxon>Ancalomicrobiaceae</taxon>
        <taxon>Methyloraptor</taxon>
    </lineage>
</organism>
<dbReference type="InterPro" id="IPR036259">
    <property type="entry name" value="MFS_trans_sf"/>
</dbReference>
<keyword evidence="3" id="KW-1003">Cell membrane</keyword>
<evidence type="ECO:0000256" key="7">
    <source>
        <dbReference type="SAM" id="Phobius"/>
    </source>
</evidence>
<dbReference type="PANTHER" id="PTHR23513">
    <property type="entry name" value="INTEGRAL MEMBRANE EFFLUX PROTEIN-RELATED"/>
    <property type="match status" value="1"/>
</dbReference>
<feature type="transmembrane region" description="Helical" evidence="7">
    <location>
        <begin position="255"/>
        <end position="276"/>
    </location>
</feature>
<dbReference type="KEGG" id="mflg:ABS361_05180"/>
<accession>A0AAU7XCJ0</accession>
<keyword evidence="2" id="KW-0813">Transport</keyword>
<sequence>MSSIWAEREFRFYLAAATVQRFAAAGLVVLLGYQVYALRKEPLDLATLGLFEAVPGITLVLYGGHLADVLNRRLIVIGCGAALAAIAAGLAIASEFGLTLVFLLGAALVAASAKAFLSPAMQGLEAQVLPADQVFAGIPIVAVAGRIGDIAGPVFVGFAYAAAGPSATYGVLAVLFAVVFATILIGIAAKPTPAKPEQKISAARAIREGIVFVFREKVLVGSMALDLFAVFFGGATALLPVFATDILHVGPVGFGLLRAAAAAGSLVAAVLAWRVLPRERAGLALHVIIAGFGVAMIVFGLSTDIVISLVALFVSGVCDGFSVVIRQSIVRLATPDHLRGRVAAVRMVFIGSSNELGAVESGLAAAWLGPARAVWMGGVVTLMVVAGVSRLAPELMGLDIEELGRRQAAGQGAHV</sequence>
<feature type="transmembrane region" description="Helical" evidence="7">
    <location>
        <begin position="224"/>
        <end position="243"/>
    </location>
</feature>
<feature type="transmembrane region" description="Helical" evidence="7">
    <location>
        <begin position="98"/>
        <end position="117"/>
    </location>
</feature>
<feature type="transmembrane region" description="Helical" evidence="7">
    <location>
        <begin position="305"/>
        <end position="325"/>
    </location>
</feature>
<keyword evidence="4 7" id="KW-0812">Transmembrane</keyword>
<evidence type="ECO:0000256" key="4">
    <source>
        <dbReference type="ARBA" id="ARBA00022692"/>
    </source>
</evidence>
<dbReference type="Gene3D" id="1.20.1250.20">
    <property type="entry name" value="MFS general substrate transporter like domains"/>
    <property type="match status" value="1"/>
</dbReference>
<evidence type="ECO:0000256" key="2">
    <source>
        <dbReference type="ARBA" id="ARBA00022448"/>
    </source>
</evidence>
<dbReference type="GO" id="GO:0005886">
    <property type="term" value="C:plasma membrane"/>
    <property type="evidence" value="ECO:0007669"/>
    <property type="project" value="UniProtKB-SubCell"/>
</dbReference>
<feature type="transmembrane region" description="Helical" evidence="7">
    <location>
        <begin position="74"/>
        <end position="92"/>
    </location>
</feature>
<dbReference type="EMBL" id="CP158568">
    <property type="protein sequence ID" value="XBY45668.1"/>
    <property type="molecule type" value="Genomic_DNA"/>
</dbReference>
<evidence type="ECO:0000256" key="3">
    <source>
        <dbReference type="ARBA" id="ARBA00022475"/>
    </source>
</evidence>
<evidence type="ECO:0000313" key="8">
    <source>
        <dbReference type="EMBL" id="XBY45668.1"/>
    </source>
</evidence>
<feature type="transmembrane region" description="Helical" evidence="7">
    <location>
        <begin position="45"/>
        <end position="62"/>
    </location>
</feature>
<feature type="transmembrane region" description="Helical" evidence="7">
    <location>
        <begin position="283"/>
        <end position="299"/>
    </location>
</feature>
<keyword evidence="6 7" id="KW-0472">Membrane</keyword>
<feature type="transmembrane region" description="Helical" evidence="7">
    <location>
        <begin position="12"/>
        <end position="33"/>
    </location>
</feature>
<protein>
    <submittedName>
        <fullName evidence="8">MFS transporter</fullName>
    </submittedName>
</protein>
<keyword evidence="5 7" id="KW-1133">Transmembrane helix</keyword>
<reference evidence="8" key="1">
    <citation type="submission" date="2024-06" db="EMBL/GenBank/DDBJ databases">
        <title>Methylostella associata gen. nov., sp. nov., a novel Ancalomicrobiaceae-affiliated facultatively methylotrophic bacteria that feed on methanotrophs of the genus Methylococcus.</title>
        <authorList>
            <person name="Saltykova V."/>
            <person name="Danilova O.V."/>
            <person name="Oshkin I.Y."/>
            <person name="Belova S.E."/>
            <person name="Pimenov N.V."/>
            <person name="Dedysh S.N."/>
        </authorList>
    </citation>
    <scope>NUCLEOTIDE SEQUENCE</scope>
    <source>
        <strain evidence="8">S20</strain>
    </source>
</reference>
<dbReference type="PANTHER" id="PTHR23513:SF9">
    <property type="entry name" value="ENTEROBACTIN EXPORTER ENTS"/>
    <property type="match status" value="1"/>
</dbReference>
<dbReference type="InterPro" id="IPR011701">
    <property type="entry name" value="MFS"/>
</dbReference>
<dbReference type="RefSeq" id="WP_407050761.1">
    <property type="nucleotide sequence ID" value="NZ_CP158568.1"/>
</dbReference>
<dbReference type="SUPFAM" id="SSF103473">
    <property type="entry name" value="MFS general substrate transporter"/>
    <property type="match status" value="1"/>
</dbReference>
<evidence type="ECO:0000256" key="1">
    <source>
        <dbReference type="ARBA" id="ARBA00004651"/>
    </source>
</evidence>
<gene>
    <name evidence="8" type="ORF">ABS361_05180</name>
</gene>
<feature type="transmembrane region" description="Helical" evidence="7">
    <location>
        <begin position="169"/>
        <end position="189"/>
    </location>
</feature>